<feature type="repeat" description="ANK" evidence="3">
    <location>
        <begin position="260"/>
        <end position="292"/>
    </location>
</feature>
<evidence type="ECO:0000256" key="3">
    <source>
        <dbReference type="PROSITE-ProRule" id="PRU00023"/>
    </source>
</evidence>
<keyword evidence="4" id="KW-0808">Transferase</keyword>
<dbReference type="GO" id="GO:0008168">
    <property type="term" value="F:methyltransferase activity"/>
    <property type="evidence" value="ECO:0007669"/>
    <property type="project" value="UniProtKB-KW"/>
</dbReference>
<name>L2FDC7_COLFN</name>
<dbReference type="PANTHER" id="PTHR24126:SF14">
    <property type="entry name" value="ANK_REP_REGION DOMAIN-CONTAINING PROTEIN"/>
    <property type="match status" value="1"/>
</dbReference>
<dbReference type="SMART" id="SM00248">
    <property type="entry name" value="ANK"/>
    <property type="match status" value="6"/>
</dbReference>
<dbReference type="Pfam" id="PF12796">
    <property type="entry name" value="Ank_2"/>
    <property type="match status" value="1"/>
</dbReference>
<dbReference type="Gene3D" id="3.40.50.150">
    <property type="entry name" value="Vaccinia Virus protein VP39"/>
    <property type="match status" value="1"/>
</dbReference>
<keyword evidence="2 3" id="KW-0040">ANK repeat</keyword>
<gene>
    <name evidence="4" type="ORF">CGGC5_14382</name>
</gene>
<dbReference type="EMBL" id="KB021308">
    <property type="protein sequence ID" value="ELA24051.1"/>
    <property type="molecule type" value="Genomic_DNA"/>
</dbReference>
<dbReference type="PANTHER" id="PTHR24126">
    <property type="entry name" value="ANKYRIN REPEAT, PH AND SEC7 DOMAIN CONTAINING PROTEIN SECG-RELATED"/>
    <property type="match status" value="1"/>
</dbReference>
<dbReference type="HOGENOM" id="CLU_558975_0_0_1"/>
<dbReference type="SUPFAM" id="SSF48403">
    <property type="entry name" value="Ankyrin repeat"/>
    <property type="match status" value="1"/>
</dbReference>
<dbReference type="Pfam" id="PF13489">
    <property type="entry name" value="Methyltransf_23"/>
    <property type="match status" value="1"/>
</dbReference>
<reference evidence="4" key="1">
    <citation type="submission" date="2012-08" db="EMBL/GenBank/DDBJ databases">
        <title>Genome analysis of Colletotrichum orbiculare and Colletotrichum fructicola.</title>
        <authorList>
            <person name="Gan P.H.P."/>
            <person name="Ikeda K."/>
            <person name="Irieda H."/>
            <person name="Narusaka M."/>
            <person name="O'Connell R.J."/>
            <person name="Narusaka Y."/>
            <person name="Takano Y."/>
            <person name="Kubo Y."/>
            <person name="Shirasu K."/>
        </authorList>
    </citation>
    <scope>NUCLEOTIDE SEQUENCE</scope>
    <source>
        <strain evidence="4">Nara gc5</strain>
    </source>
</reference>
<dbReference type="InterPro" id="IPR002110">
    <property type="entry name" value="Ankyrin_rpt"/>
</dbReference>
<protein>
    <submittedName>
        <fullName evidence="4">Methyltransferase domain-containing protein</fullName>
    </submittedName>
</protein>
<dbReference type="GO" id="GO:0032259">
    <property type="term" value="P:methylation"/>
    <property type="evidence" value="ECO:0007669"/>
    <property type="project" value="UniProtKB-KW"/>
</dbReference>
<organism evidence="4">
    <name type="scientific">Colletotrichum fructicola (strain Nara gc5)</name>
    <name type="common">Anthracnose fungus</name>
    <name type="synonym">Colletotrichum gloeosporioides (strain Nara gc5)</name>
    <dbReference type="NCBI Taxonomy" id="1213859"/>
    <lineage>
        <taxon>Eukaryota</taxon>
        <taxon>Fungi</taxon>
        <taxon>Dikarya</taxon>
        <taxon>Ascomycota</taxon>
        <taxon>Pezizomycotina</taxon>
        <taxon>Sordariomycetes</taxon>
        <taxon>Hypocreomycetidae</taxon>
        <taxon>Glomerellales</taxon>
        <taxon>Glomerellaceae</taxon>
        <taxon>Colletotrichum</taxon>
        <taxon>Colletotrichum gloeosporioides species complex</taxon>
    </lineage>
</organism>
<sequence length="488" mass="54973">MLTGSIADWPRFIRQSFEFLEPGGWLELSDILLDLKGDDGTVTPACAAQKWATHMLEAAAVWKRPLDSCKFYREQLAAAGFKNIKQEIYKWPSNPWPKDPKYKELGMWTYENLGNGLSGLSLALFTRALGWSPAQLEVFLAEARKDMRDKSIHGWWPIPYDDGITVRSKYRADGTFDHWQDIVDLSQTCKDLYKHVQPLLYKWDNLYNHSSALLLSTKNGNVDGVLRSLQYGADTETPDYTQRQNTKPFKEDPYSYGVSSSSVALHWAAIGASAKIVDALVNHGVNADARCTLSTRADGAKVRFVHDQFALFSYCTQDKNWLLQTYTRRRLARPLGVNALFFAIKSSLPGKDAAASSANRLILFKKLMESGSSPVVRTYDGLHALHVAAVYGLENITDYLLAEGHCDPNVTDDKGDTALHYIGQNLESFRTEAVIQRLQEAGADINAPNRENMTPLDLAVRRDLSNTALYLLRHGAQWRPKTIDYYYS</sequence>
<keyword evidence="4" id="KW-0489">Methyltransferase</keyword>
<evidence type="ECO:0000256" key="2">
    <source>
        <dbReference type="ARBA" id="ARBA00023043"/>
    </source>
</evidence>
<dbReference type="SUPFAM" id="SSF53335">
    <property type="entry name" value="S-adenosyl-L-methionine-dependent methyltransferases"/>
    <property type="match status" value="1"/>
</dbReference>
<dbReference type="STRING" id="1213859.L2FDC7"/>
<feature type="repeat" description="ANK" evidence="3">
    <location>
        <begin position="414"/>
        <end position="450"/>
    </location>
</feature>
<dbReference type="Gene3D" id="1.25.40.20">
    <property type="entry name" value="Ankyrin repeat-containing domain"/>
    <property type="match status" value="2"/>
</dbReference>
<keyword evidence="1" id="KW-0677">Repeat</keyword>
<dbReference type="AlphaFoldDB" id="L2FDC7"/>
<evidence type="ECO:0000313" key="4">
    <source>
        <dbReference type="EMBL" id="ELA24051.1"/>
    </source>
</evidence>
<accession>L2FDC7</accession>
<dbReference type="InterPro" id="IPR036770">
    <property type="entry name" value="Ankyrin_rpt-contain_sf"/>
</dbReference>
<dbReference type="PROSITE" id="PS50088">
    <property type="entry name" value="ANK_REPEAT"/>
    <property type="match status" value="2"/>
</dbReference>
<evidence type="ECO:0000256" key="1">
    <source>
        <dbReference type="ARBA" id="ARBA00022737"/>
    </source>
</evidence>
<proteinExistence type="predicted"/>
<dbReference type="InterPro" id="IPR029063">
    <property type="entry name" value="SAM-dependent_MTases_sf"/>
</dbReference>